<accession>A0A0M6WD58</accession>
<sequence>MIKTGEYRNYGQMNDQARKETTVEEYAWQGGKLVKVDSASATQGPIIHTSEDKVFAK</sequence>
<evidence type="ECO:0000313" key="2">
    <source>
        <dbReference type="Proteomes" id="UP000049472"/>
    </source>
</evidence>
<proteinExistence type="predicted"/>
<name>A0A0M6WD58_9FIRM</name>
<reference evidence="2" key="1">
    <citation type="submission" date="2015-05" db="EMBL/GenBank/DDBJ databases">
        <authorList>
            <consortium name="Pathogen Informatics"/>
        </authorList>
    </citation>
    <scope>NUCLEOTIDE SEQUENCE [LARGE SCALE GENOMIC DNA]</scope>
    <source>
        <strain evidence="2">T1-815</strain>
    </source>
</reference>
<evidence type="ECO:0000313" key="1">
    <source>
        <dbReference type="EMBL" id="CRL33211.1"/>
    </source>
</evidence>
<dbReference type="Proteomes" id="UP000049472">
    <property type="component" value="Unassembled WGS sequence"/>
</dbReference>
<keyword evidence="2" id="KW-1185">Reference proteome</keyword>
<protein>
    <submittedName>
        <fullName evidence="1">Uncharacterized protein</fullName>
    </submittedName>
</protein>
<organism evidence="1 2">
    <name type="scientific">Agathobacter rectalis</name>
    <dbReference type="NCBI Taxonomy" id="39491"/>
    <lineage>
        <taxon>Bacteria</taxon>
        <taxon>Bacillati</taxon>
        <taxon>Bacillota</taxon>
        <taxon>Clostridia</taxon>
        <taxon>Lachnospirales</taxon>
        <taxon>Lachnospiraceae</taxon>
        <taxon>Agathobacter</taxon>
    </lineage>
</organism>
<dbReference type="RefSeq" id="WP_155514845.1">
    <property type="nucleotide sequence ID" value="NZ_CVRQ01000008.1"/>
</dbReference>
<dbReference type="AlphaFoldDB" id="A0A0M6WD58"/>
<dbReference type="EMBL" id="CVRQ01000008">
    <property type="protein sequence ID" value="CRL33211.1"/>
    <property type="molecule type" value="Genomic_DNA"/>
</dbReference>
<gene>
    <name evidence="1" type="ORF">T1815_05311</name>
</gene>